<evidence type="ECO:0000313" key="2">
    <source>
        <dbReference type="EMBL" id="OLP78714.1"/>
    </source>
</evidence>
<dbReference type="Proteomes" id="UP000186817">
    <property type="component" value="Unassembled WGS sequence"/>
</dbReference>
<sequence length="133" mass="14623">MCLLGGILGCLPISFLAFCSWVILVDFPKRLRKADVKFIRACSFLVLRFRPGCEGFSIFFLLRNALFALAPILPAANGSLLTIQCLLCLSLTLSAYFKPWRSVPASCTDICVNAVFLIIVFQGSFFVTGVVMS</sequence>
<evidence type="ECO:0000256" key="1">
    <source>
        <dbReference type="SAM" id="Phobius"/>
    </source>
</evidence>
<keyword evidence="1" id="KW-1133">Transmembrane helix</keyword>
<evidence type="ECO:0000313" key="3">
    <source>
        <dbReference type="Proteomes" id="UP000186817"/>
    </source>
</evidence>
<organism evidence="2 3">
    <name type="scientific">Symbiodinium microadriaticum</name>
    <name type="common">Dinoflagellate</name>
    <name type="synonym">Zooxanthella microadriatica</name>
    <dbReference type="NCBI Taxonomy" id="2951"/>
    <lineage>
        <taxon>Eukaryota</taxon>
        <taxon>Sar</taxon>
        <taxon>Alveolata</taxon>
        <taxon>Dinophyceae</taxon>
        <taxon>Suessiales</taxon>
        <taxon>Symbiodiniaceae</taxon>
        <taxon>Symbiodinium</taxon>
    </lineage>
</organism>
<feature type="transmembrane region" description="Helical" evidence="1">
    <location>
        <begin position="6"/>
        <end position="27"/>
    </location>
</feature>
<feature type="transmembrane region" description="Helical" evidence="1">
    <location>
        <begin position="79"/>
        <end position="98"/>
    </location>
</feature>
<dbReference type="EMBL" id="LSRX01001573">
    <property type="protein sequence ID" value="OLP78714.1"/>
    <property type="molecule type" value="Genomic_DNA"/>
</dbReference>
<dbReference type="OrthoDB" id="443157at2759"/>
<keyword evidence="3" id="KW-1185">Reference proteome</keyword>
<reference evidence="2 3" key="1">
    <citation type="submission" date="2016-02" db="EMBL/GenBank/DDBJ databases">
        <title>Genome analysis of coral dinoflagellate symbionts highlights evolutionary adaptations to a symbiotic lifestyle.</title>
        <authorList>
            <person name="Aranda M."/>
            <person name="Li Y."/>
            <person name="Liew Y.J."/>
            <person name="Baumgarten S."/>
            <person name="Simakov O."/>
            <person name="Wilson M."/>
            <person name="Piel J."/>
            <person name="Ashoor H."/>
            <person name="Bougouffa S."/>
            <person name="Bajic V.B."/>
            <person name="Ryu T."/>
            <person name="Ravasi T."/>
            <person name="Bayer T."/>
            <person name="Micklem G."/>
            <person name="Kim H."/>
            <person name="Bhak J."/>
            <person name="Lajeunesse T.C."/>
            <person name="Voolstra C.R."/>
        </authorList>
    </citation>
    <scope>NUCLEOTIDE SEQUENCE [LARGE SCALE GENOMIC DNA]</scope>
    <source>
        <strain evidence="2 3">CCMP2467</strain>
    </source>
</reference>
<keyword evidence="1" id="KW-0812">Transmembrane</keyword>
<accession>A0A1Q9C706</accession>
<keyword evidence="1" id="KW-0472">Membrane</keyword>
<comment type="caution">
    <text evidence="2">The sequence shown here is derived from an EMBL/GenBank/DDBJ whole genome shotgun (WGS) entry which is preliminary data.</text>
</comment>
<name>A0A1Q9C706_SYMMI</name>
<protein>
    <submittedName>
        <fullName evidence="2">Uncharacterized protein</fullName>
    </submittedName>
</protein>
<gene>
    <name evidence="2" type="ORF">AK812_SmicGene41082</name>
</gene>
<dbReference type="AlphaFoldDB" id="A0A1Q9C706"/>
<proteinExistence type="predicted"/>
<feature type="transmembrane region" description="Helical" evidence="1">
    <location>
        <begin position="110"/>
        <end position="132"/>
    </location>
</feature>